<evidence type="ECO:0000313" key="2">
    <source>
        <dbReference type="Proteomes" id="UP000002675"/>
    </source>
</evidence>
<proteinExistence type="predicted"/>
<organism evidence="1 2">
    <name type="scientific">Vibrio vulnificus (strain YJ016)</name>
    <dbReference type="NCBI Taxonomy" id="196600"/>
    <lineage>
        <taxon>Bacteria</taxon>
        <taxon>Pseudomonadati</taxon>
        <taxon>Pseudomonadota</taxon>
        <taxon>Gammaproteobacteria</taxon>
        <taxon>Vibrionales</taxon>
        <taxon>Vibrionaceae</taxon>
        <taxon>Vibrio</taxon>
    </lineage>
</organism>
<reference evidence="1 2" key="1">
    <citation type="journal article" date="2003" name="Genome Res.">
        <title>Comparative genome analysis of Vibrio vulnificus, a marine pathogen.</title>
        <authorList>
            <person name="Chen C.Y."/>
            <person name="Wu K.M."/>
            <person name="Chang Y.C."/>
            <person name="Chang C.H."/>
            <person name="Tsai H.C."/>
            <person name="Liao T.L."/>
            <person name="Liu Y.M."/>
            <person name="Chen H.J."/>
            <person name="Shen A.B."/>
            <person name="Li J.C."/>
            <person name="Su T.L."/>
            <person name="Shao C.P."/>
            <person name="Lee C.T."/>
            <person name="Hor L.I."/>
            <person name="Tsai S.F."/>
        </authorList>
    </citation>
    <scope>NUCLEOTIDE SEQUENCE [LARGE SCALE GENOMIC DNA]</scope>
    <source>
        <strain evidence="1 2">YJ016</strain>
    </source>
</reference>
<accession>Q7MJB3</accession>
<evidence type="ECO:0000313" key="1">
    <source>
        <dbReference type="EMBL" id="BAC95013.1"/>
    </source>
</evidence>
<dbReference type="HOGENOM" id="CLU_2921611_0_0_6"/>
<gene>
    <name evidence="1" type="ordered locus">VV2249</name>
</gene>
<dbReference type="Proteomes" id="UP000002675">
    <property type="component" value="Chromosome I"/>
</dbReference>
<sequence>MEDGVHITRQNKLHVTVDAIRVGVRIRHHGNEGAFATEIFGDIQDNRVESVIGKSHQNILL</sequence>
<dbReference type="KEGG" id="vvy:VV2249"/>
<dbReference type="AlphaFoldDB" id="Q7MJB3"/>
<dbReference type="EMBL" id="BA000037">
    <property type="protein sequence ID" value="BAC95013.1"/>
    <property type="molecule type" value="Genomic_DNA"/>
</dbReference>
<protein>
    <submittedName>
        <fullName evidence="1">Uncharacterized protein</fullName>
    </submittedName>
</protein>
<name>Q7MJB3_VIBVY</name>